<proteinExistence type="predicted"/>
<reference evidence="1" key="1">
    <citation type="submission" date="2023-01" db="EMBL/GenBank/DDBJ databases">
        <authorList>
            <person name="Piombo E."/>
        </authorList>
    </citation>
    <scope>NUCLEOTIDE SEQUENCE</scope>
</reference>
<sequence>MPIALVIHHQPALLYGPDTDFLILELSTPAHPGPARLTHPFPGPQQLISACDGATTTVLAHRNSGVTQGGAQPSLHIDRAVRCADPRPADESQRARNFSDALKTYRDLVQRLPSGSPNDLPLHCIESLSAFCFAFSALPIAKET</sequence>
<protein>
    <submittedName>
        <fullName evidence="1">Uncharacterized protein</fullName>
    </submittedName>
</protein>
<comment type="caution">
    <text evidence="1">The sequence shown here is derived from an EMBL/GenBank/DDBJ whole genome shotgun (WGS) entry which is preliminary data.</text>
</comment>
<evidence type="ECO:0000313" key="1">
    <source>
        <dbReference type="EMBL" id="CAI6084834.1"/>
    </source>
</evidence>
<dbReference type="Proteomes" id="UP001160390">
    <property type="component" value="Unassembled WGS sequence"/>
</dbReference>
<organism evidence="1 2">
    <name type="scientific">Clonostachys chloroleuca</name>
    <dbReference type="NCBI Taxonomy" id="1926264"/>
    <lineage>
        <taxon>Eukaryota</taxon>
        <taxon>Fungi</taxon>
        <taxon>Dikarya</taxon>
        <taxon>Ascomycota</taxon>
        <taxon>Pezizomycotina</taxon>
        <taxon>Sordariomycetes</taxon>
        <taxon>Hypocreomycetidae</taxon>
        <taxon>Hypocreales</taxon>
        <taxon>Bionectriaceae</taxon>
        <taxon>Clonostachys</taxon>
    </lineage>
</organism>
<keyword evidence="2" id="KW-1185">Reference proteome</keyword>
<dbReference type="AlphaFoldDB" id="A0AA35LY32"/>
<gene>
    <name evidence="1" type="ORF">CCHLO57077_00005015</name>
</gene>
<name>A0AA35LY32_9HYPO</name>
<evidence type="ECO:0000313" key="2">
    <source>
        <dbReference type="Proteomes" id="UP001160390"/>
    </source>
</evidence>
<dbReference type="EMBL" id="CABFNP030000754">
    <property type="protein sequence ID" value="CAI6084834.1"/>
    <property type="molecule type" value="Genomic_DNA"/>
</dbReference>
<accession>A0AA35LY32</accession>